<feature type="domain" description="HPP transmembrane region" evidence="2">
    <location>
        <begin position="12"/>
        <end position="156"/>
    </location>
</feature>
<keyword evidence="1" id="KW-0812">Transmembrane</keyword>
<dbReference type="Proteomes" id="UP001596312">
    <property type="component" value="Unassembled WGS sequence"/>
</dbReference>
<evidence type="ECO:0000256" key="1">
    <source>
        <dbReference type="SAM" id="Phobius"/>
    </source>
</evidence>
<accession>A0ABD5V1E6</accession>
<dbReference type="EMBL" id="JBHSXQ010000001">
    <property type="protein sequence ID" value="MFC6903925.1"/>
    <property type="molecule type" value="Genomic_DNA"/>
</dbReference>
<feature type="transmembrane region" description="Helical" evidence="1">
    <location>
        <begin position="16"/>
        <end position="40"/>
    </location>
</feature>
<dbReference type="Pfam" id="PF04982">
    <property type="entry name" value="TM_HPP"/>
    <property type="match status" value="1"/>
</dbReference>
<feature type="transmembrane region" description="Helical" evidence="1">
    <location>
        <begin position="61"/>
        <end position="82"/>
    </location>
</feature>
<gene>
    <name evidence="3" type="ORF">ACFQGH_01790</name>
</gene>
<protein>
    <submittedName>
        <fullName evidence="3">HPP family protein</fullName>
    </submittedName>
</protein>
<evidence type="ECO:0000313" key="4">
    <source>
        <dbReference type="Proteomes" id="UP001596312"/>
    </source>
</evidence>
<dbReference type="RefSeq" id="WP_340602417.1">
    <property type="nucleotide sequence ID" value="NZ_JBBMXV010000001.1"/>
</dbReference>
<feature type="transmembrane region" description="Helical" evidence="1">
    <location>
        <begin position="102"/>
        <end position="123"/>
    </location>
</feature>
<evidence type="ECO:0000259" key="2">
    <source>
        <dbReference type="Pfam" id="PF04982"/>
    </source>
</evidence>
<dbReference type="InterPro" id="IPR058581">
    <property type="entry name" value="TM_HPP"/>
</dbReference>
<proteinExistence type="predicted"/>
<reference evidence="3 4" key="1">
    <citation type="journal article" date="2019" name="Int. J. Syst. Evol. Microbiol.">
        <title>The Global Catalogue of Microorganisms (GCM) 10K type strain sequencing project: providing services to taxonomists for standard genome sequencing and annotation.</title>
        <authorList>
            <consortium name="The Broad Institute Genomics Platform"/>
            <consortium name="The Broad Institute Genome Sequencing Center for Infectious Disease"/>
            <person name="Wu L."/>
            <person name="Ma J."/>
        </authorList>
    </citation>
    <scope>NUCLEOTIDE SEQUENCE [LARGE SCALE GENOMIC DNA]</scope>
    <source>
        <strain evidence="3 4">CGMCC 1.3240</strain>
    </source>
</reference>
<comment type="caution">
    <text evidence="3">The sequence shown here is derived from an EMBL/GenBank/DDBJ whole genome shotgun (WGS) entry which is preliminary data.</text>
</comment>
<name>A0ABD5V1E6_9EURY</name>
<keyword evidence="1" id="KW-0472">Membrane</keyword>
<keyword evidence="4" id="KW-1185">Reference proteome</keyword>
<keyword evidence="1" id="KW-1133">Transmembrane helix</keyword>
<feature type="transmembrane region" description="Helical" evidence="1">
    <location>
        <begin position="135"/>
        <end position="161"/>
    </location>
</feature>
<sequence length="190" mass="19779">MISEALRGSINDKISAGIYVASHFIVLGIIALLTGQPFIFPSLGPSAYLMATGETKRAAGGYHVIGGHFVAVITGSIAYHPIADGLVATEELGEAGRFAPEIFQLAASSTVAMVLCTVGMLAAKTNHPAACATTLIVALGLLTGPLNITIIMGSVVILYVLHEKVLYPGAKRLGLEPDDPRPVDDDDKDP</sequence>
<organism evidence="3 4">
    <name type="scientific">Halalkalicoccus tibetensis</name>
    <dbReference type="NCBI Taxonomy" id="175632"/>
    <lineage>
        <taxon>Archaea</taxon>
        <taxon>Methanobacteriati</taxon>
        <taxon>Methanobacteriota</taxon>
        <taxon>Stenosarchaea group</taxon>
        <taxon>Halobacteria</taxon>
        <taxon>Halobacteriales</taxon>
        <taxon>Halococcaceae</taxon>
        <taxon>Halalkalicoccus</taxon>
    </lineage>
</organism>
<dbReference type="AlphaFoldDB" id="A0ABD5V1E6"/>
<evidence type="ECO:0000313" key="3">
    <source>
        <dbReference type="EMBL" id="MFC6903925.1"/>
    </source>
</evidence>